<dbReference type="PRINTS" id="PR00449">
    <property type="entry name" value="RASTRNSFRMNG"/>
</dbReference>
<evidence type="ECO:0000256" key="3">
    <source>
        <dbReference type="ARBA" id="ARBA00037377"/>
    </source>
</evidence>
<evidence type="ECO:0000256" key="1">
    <source>
        <dbReference type="ARBA" id="ARBA00022741"/>
    </source>
</evidence>
<dbReference type="InterPro" id="IPR024156">
    <property type="entry name" value="Small_GTPase_ARF"/>
</dbReference>
<dbReference type="AlphaFoldDB" id="A0AAV7JN29"/>
<dbReference type="SUPFAM" id="SSF52540">
    <property type="entry name" value="P-loop containing nucleoside triphosphate hydrolases"/>
    <property type="match status" value="1"/>
</dbReference>
<evidence type="ECO:0000256" key="7">
    <source>
        <dbReference type="PIRSR" id="PIRSR606689-2"/>
    </source>
</evidence>
<dbReference type="GO" id="GO:0005525">
    <property type="term" value="F:GTP binding"/>
    <property type="evidence" value="ECO:0007669"/>
    <property type="project" value="UniProtKB-KW"/>
</dbReference>
<reference evidence="8 9" key="1">
    <citation type="journal article" date="2023" name="BMC Biol.">
        <title>The compact genome of the sponge Oopsacas minuta (Hexactinellida) is lacking key metazoan core genes.</title>
        <authorList>
            <person name="Santini S."/>
            <person name="Schenkelaars Q."/>
            <person name="Jourda C."/>
            <person name="Duchesne M."/>
            <person name="Belahbib H."/>
            <person name="Rocher C."/>
            <person name="Selva M."/>
            <person name="Riesgo A."/>
            <person name="Vervoort M."/>
            <person name="Leys S.P."/>
            <person name="Kodjabachian L."/>
            <person name="Le Bivic A."/>
            <person name="Borchiellini C."/>
            <person name="Claverie J.M."/>
            <person name="Renard E."/>
        </authorList>
    </citation>
    <scope>NUCLEOTIDE SEQUENCE [LARGE SCALE GENOMIC DNA]</scope>
    <source>
        <strain evidence="8">SPO-2</strain>
    </source>
</reference>
<proteinExistence type="predicted"/>
<feature type="binding site" evidence="6">
    <location>
        <position position="78"/>
    </location>
    <ligand>
        <name>GTP</name>
        <dbReference type="ChEBI" id="CHEBI:37565"/>
    </ligand>
</feature>
<dbReference type="Pfam" id="PF00025">
    <property type="entry name" value="Arf"/>
    <property type="match status" value="1"/>
</dbReference>
<feature type="binding site" evidence="6">
    <location>
        <begin position="134"/>
        <end position="137"/>
    </location>
    <ligand>
        <name>GTP</name>
        <dbReference type="ChEBI" id="CHEBI:37565"/>
    </ligand>
</feature>
<gene>
    <name evidence="8" type="ORF">LOD99_6015</name>
</gene>
<dbReference type="InterPro" id="IPR006689">
    <property type="entry name" value="Small_GTPase_ARF/SAR"/>
</dbReference>
<dbReference type="SMART" id="SM00178">
    <property type="entry name" value="SAR"/>
    <property type="match status" value="1"/>
</dbReference>
<feature type="binding site" evidence="7">
    <location>
        <position position="31"/>
    </location>
    <ligand>
        <name>Mg(2+)</name>
        <dbReference type="ChEBI" id="CHEBI:18420"/>
    </ligand>
</feature>
<dbReference type="GO" id="GO:0034067">
    <property type="term" value="P:protein localization to Golgi apparatus"/>
    <property type="evidence" value="ECO:0007669"/>
    <property type="project" value="TreeGrafter"/>
</dbReference>
<sequence>MFSLLHGFWKYAFEKDEYCILILGLEKAGKTTFLEQTRVEYCKGYIGVPLDRITPTVGLNCEKITVRKYRYLLWDLGGQEELQALWESYIPECHGLIWLVDASDKDNFSTSRVALQNVLERPQLANLPLLILANKQDLPGAVPASEVADQLLQNLPKLTGIHAALGISAISADAIPKGFDWLTRAIIDHPIKPPRNRDTI</sequence>
<dbReference type="NCBIfam" id="TIGR00231">
    <property type="entry name" value="small_GTP"/>
    <property type="match status" value="1"/>
</dbReference>
<evidence type="ECO:0000256" key="6">
    <source>
        <dbReference type="PIRSR" id="PIRSR606689-1"/>
    </source>
</evidence>
<dbReference type="InterPro" id="IPR005225">
    <property type="entry name" value="Small_GTP-bd"/>
</dbReference>
<keyword evidence="2 6" id="KW-0342">GTP-binding</keyword>
<dbReference type="PANTHER" id="PTHR45909:SF1">
    <property type="entry name" value="ADP-RIBOSYLATION FACTOR-RELATED PROTEIN 1"/>
    <property type="match status" value="1"/>
</dbReference>
<feature type="binding site" evidence="6">
    <location>
        <begin position="24"/>
        <end position="31"/>
    </location>
    <ligand>
        <name>GTP</name>
        <dbReference type="ChEBI" id="CHEBI:37565"/>
    </ligand>
</feature>
<evidence type="ECO:0000256" key="4">
    <source>
        <dbReference type="ARBA" id="ARBA00038765"/>
    </source>
</evidence>
<feature type="binding site" evidence="7">
    <location>
        <position position="56"/>
    </location>
    <ligand>
        <name>Mg(2+)</name>
        <dbReference type="ChEBI" id="CHEBI:18420"/>
    </ligand>
</feature>
<keyword evidence="7" id="KW-0479">Metal-binding</keyword>
<dbReference type="GO" id="GO:0006886">
    <property type="term" value="P:intracellular protein transport"/>
    <property type="evidence" value="ECO:0007669"/>
    <property type="project" value="TreeGrafter"/>
</dbReference>
<keyword evidence="9" id="KW-1185">Reference proteome</keyword>
<dbReference type="EMBL" id="JAKMXF010000312">
    <property type="protein sequence ID" value="KAI6650338.1"/>
    <property type="molecule type" value="Genomic_DNA"/>
</dbReference>
<keyword evidence="7" id="KW-0460">Magnesium</keyword>
<evidence type="ECO:0000313" key="9">
    <source>
        <dbReference type="Proteomes" id="UP001165289"/>
    </source>
</evidence>
<protein>
    <recommendedName>
        <fullName evidence="5">ADP-ribosylation factor-related protein 1</fullName>
    </recommendedName>
</protein>
<dbReference type="PANTHER" id="PTHR45909">
    <property type="entry name" value="ADP-RIBOSYLATION FACTOR-RELATED PROTEIN 1"/>
    <property type="match status" value="1"/>
</dbReference>
<evidence type="ECO:0000256" key="5">
    <source>
        <dbReference type="ARBA" id="ARBA00039478"/>
    </source>
</evidence>
<comment type="function">
    <text evidence="3">Trans-Golgi-associated GTPase that regulates protein sorting. Controls the targeting of ARL1 and its effector to the trans-Golgi. Required for the lipidation of chylomicrons in the intestine and required for VLDL lipidation in the liver.</text>
</comment>
<dbReference type="Proteomes" id="UP001165289">
    <property type="component" value="Unassembled WGS sequence"/>
</dbReference>
<keyword evidence="1 6" id="KW-0547">Nucleotide-binding</keyword>
<organism evidence="8 9">
    <name type="scientific">Oopsacas minuta</name>
    <dbReference type="NCBI Taxonomy" id="111878"/>
    <lineage>
        <taxon>Eukaryota</taxon>
        <taxon>Metazoa</taxon>
        <taxon>Porifera</taxon>
        <taxon>Hexactinellida</taxon>
        <taxon>Hexasterophora</taxon>
        <taxon>Lyssacinosida</taxon>
        <taxon>Leucopsacidae</taxon>
        <taxon>Oopsacas</taxon>
    </lineage>
</organism>
<dbReference type="GO" id="GO:0046872">
    <property type="term" value="F:metal ion binding"/>
    <property type="evidence" value="ECO:0007669"/>
    <property type="project" value="UniProtKB-KW"/>
</dbReference>
<accession>A0AAV7JN29</accession>
<name>A0AAV7JN29_9METZ</name>
<comment type="caution">
    <text evidence="8">The sequence shown here is derived from an EMBL/GenBank/DDBJ whole genome shotgun (WGS) entry which is preliminary data.</text>
</comment>
<evidence type="ECO:0000256" key="2">
    <source>
        <dbReference type="ARBA" id="ARBA00023134"/>
    </source>
</evidence>
<dbReference type="Gene3D" id="3.40.50.300">
    <property type="entry name" value="P-loop containing nucleotide triphosphate hydrolases"/>
    <property type="match status" value="1"/>
</dbReference>
<dbReference type="PROSITE" id="PS51417">
    <property type="entry name" value="ARF"/>
    <property type="match status" value="1"/>
</dbReference>
<dbReference type="GO" id="GO:0043001">
    <property type="term" value="P:Golgi to plasma membrane protein transport"/>
    <property type="evidence" value="ECO:0007669"/>
    <property type="project" value="TreeGrafter"/>
</dbReference>
<dbReference type="SMART" id="SM00177">
    <property type="entry name" value="ARF"/>
    <property type="match status" value="1"/>
</dbReference>
<dbReference type="GO" id="GO:0003924">
    <property type="term" value="F:GTPase activity"/>
    <property type="evidence" value="ECO:0007669"/>
    <property type="project" value="InterPro"/>
</dbReference>
<evidence type="ECO:0000313" key="8">
    <source>
        <dbReference type="EMBL" id="KAI6650338.1"/>
    </source>
</evidence>
<comment type="subunit">
    <text evidence="4">Interacts with SYS1.</text>
</comment>
<dbReference type="InterPro" id="IPR027417">
    <property type="entry name" value="P-loop_NTPase"/>
</dbReference>
<dbReference type="GO" id="GO:0005794">
    <property type="term" value="C:Golgi apparatus"/>
    <property type="evidence" value="ECO:0007669"/>
    <property type="project" value="TreeGrafter"/>
</dbReference>